<dbReference type="InParanoid" id="K3XNU4"/>
<protein>
    <submittedName>
        <fullName evidence="1">Uncharacterized protein</fullName>
    </submittedName>
</protein>
<evidence type="ECO:0000313" key="1">
    <source>
        <dbReference type="EnsemblPlants" id="KQL07951"/>
    </source>
</evidence>
<dbReference type="EMBL" id="AGNK02003391">
    <property type="status" value="NOT_ANNOTATED_CDS"/>
    <property type="molecule type" value="Genomic_DNA"/>
</dbReference>
<organism evidence="1 2">
    <name type="scientific">Setaria italica</name>
    <name type="common">Foxtail millet</name>
    <name type="synonym">Panicum italicum</name>
    <dbReference type="NCBI Taxonomy" id="4555"/>
    <lineage>
        <taxon>Eukaryota</taxon>
        <taxon>Viridiplantae</taxon>
        <taxon>Streptophyta</taxon>
        <taxon>Embryophyta</taxon>
        <taxon>Tracheophyta</taxon>
        <taxon>Spermatophyta</taxon>
        <taxon>Magnoliopsida</taxon>
        <taxon>Liliopsida</taxon>
        <taxon>Poales</taxon>
        <taxon>Poaceae</taxon>
        <taxon>PACMAD clade</taxon>
        <taxon>Panicoideae</taxon>
        <taxon>Panicodae</taxon>
        <taxon>Paniceae</taxon>
        <taxon>Cenchrinae</taxon>
        <taxon>Setaria</taxon>
    </lineage>
</organism>
<keyword evidence="2" id="KW-1185">Reference proteome</keyword>
<sequence>MHDVKAVTPHTVKKQVLAPYSGKAESDCAGVLFIERYPTVHCSDLGLGGTIQSGMSVAIRPSSEFLPNLKFLSIDSLLILNS</sequence>
<dbReference type="AlphaFoldDB" id="K3XNU4"/>
<evidence type="ECO:0000313" key="2">
    <source>
        <dbReference type="Proteomes" id="UP000004995"/>
    </source>
</evidence>
<accession>K3XNU4</accession>
<reference evidence="1" key="2">
    <citation type="submission" date="2018-08" db="UniProtKB">
        <authorList>
            <consortium name="EnsemblPlants"/>
        </authorList>
    </citation>
    <scope>IDENTIFICATION</scope>
    <source>
        <strain evidence="1">Yugu1</strain>
    </source>
</reference>
<dbReference type="Proteomes" id="UP000004995">
    <property type="component" value="Unassembled WGS sequence"/>
</dbReference>
<proteinExistence type="predicted"/>
<dbReference type="Gramene" id="KQL07951">
    <property type="protein sequence ID" value="KQL07951"/>
    <property type="gene ID" value="SETIT_003567mg"/>
</dbReference>
<dbReference type="EnsemblPlants" id="KQL07951">
    <property type="protein sequence ID" value="KQL07951"/>
    <property type="gene ID" value="SETIT_003567mg"/>
</dbReference>
<name>K3XNU4_SETIT</name>
<reference evidence="2" key="1">
    <citation type="journal article" date="2012" name="Nat. Biotechnol.">
        <title>Reference genome sequence of the model plant Setaria.</title>
        <authorList>
            <person name="Bennetzen J.L."/>
            <person name="Schmutz J."/>
            <person name="Wang H."/>
            <person name="Percifield R."/>
            <person name="Hawkins J."/>
            <person name="Pontaroli A.C."/>
            <person name="Estep M."/>
            <person name="Feng L."/>
            <person name="Vaughn J.N."/>
            <person name="Grimwood J."/>
            <person name="Jenkins J."/>
            <person name="Barry K."/>
            <person name="Lindquist E."/>
            <person name="Hellsten U."/>
            <person name="Deshpande S."/>
            <person name="Wang X."/>
            <person name="Wu X."/>
            <person name="Mitros T."/>
            <person name="Triplett J."/>
            <person name="Yang X."/>
            <person name="Ye C.Y."/>
            <person name="Mauro-Herrera M."/>
            <person name="Wang L."/>
            <person name="Li P."/>
            <person name="Sharma M."/>
            <person name="Sharma R."/>
            <person name="Ronald P.C."/>
            <person name="Panaud O."/>
            <person name="Kellogg E.A."/>
            <person name="Brutnell T.P."/>
            <person name="Doust A.N."/>
            <person name="Tuskan G.A."/>
            <person name="Rokhsar D."/>
            <person name="Devos K.M."/>
        </authorList>
    </citation>
    <scope>NUCLEOTIDE SEQUENCE [LARGE SCALE GENOMIC DNA]</scope>
    <source>
        <strain evidence="2">cv. Yugu1</strain>
    </source>
</reference>
<dbReference type="HOGENOM" id="CLU_2562733_0_0_1"/>